<evidence type="ECO:0000256" key="11">
    <source>
        <dbReference type="ARBA" id="ARBA00048781"/>
    </source>
</evidence>
<comment type="catalytic activity">
    <reaction evidence="11">
        <text>XTP + H2O = XDP + phosphate + H(+)</text>
        <dbReference type="Rhea" id="RHEA:28406"/>
        <dbReference type="ChEBI" id="CHEBI:15377"/>
        <dbReference type="ChEBI" id="CHEBI:15378"/>
        <dbReference type="ChEBI" id="CHEBI:43474"/>
        <dbReference type="ChEBI" id="CHEBI:59884"/>
        <dbReference type="ChEBI" id="CHEBI:61314"/>
        <dbReference type="EC" id="3.6.1.73"/>
    </reaction>
</comment>
<dbReference type="PANTHER" id="PTHR34699:SF2">
    <property type="entry name" value="NON-CANONICAL PURINE NTP PHOSPHATASE_PRRC1 DOMAIN-CONTAINING PROTEIN"/>
    <property type="match status" value="1"/>
</dbReference>
<protein>
    <recommendedName>
        <fullName evidence="9">inosine/xanthosine triphosphatase</fullName>
        <ecNumber evidence="9">3.6.1.73</ecNumber>
    </recommendedName>
</protein>
<dbReference type="GO" id="GO:0006772">
    <property type="term" value="P:thiamine metabolic process"/>
    <property type="evidence" value="ECO:0007669"/>
    <property type="project" value="TreeGrafter"/>
</dbReference>
<feature type="domain" description="Non-canonical purine NTP phosphatase/PRRC1" evidence="12">
    <location>
        <begin position="9"/>
        <end position="163"/>
    </location>
</feature>
<evidence type="ECO:0000256" key="1">
    <source>
        <dbReference type="ARBA" id="ARBA00001936"/>
    </source>
</evidence>
<evidence type="ECO:0000313" key="13">
    <source>
        <dbReference type="EMBL" id="KPQ44789.1"/>
    </source>
</evidence>
<dbReference type="GO" id="GO:0103023">
    <property type="term" value="F:ITPase activity"/>
    <property type="evidence" value="ECO:0007669"/>
    <property type="project" value="UniProtKB-EC"/>
</dbReference>
<dbReference type="GO" id="GO:0000166">
    <property type="term" value="F:nucleotide binding"/>
    <property type="evidence" value="ECO:0007669"/>
    <property type="project" value="UniProtKB-KW"/>
</dbReference>
<evidence type="ECO:0000256" key="2">
    <source>
        <dbReference type="ARBA" id="ARBA00001946"/>
    </source>
</evidence>
<dbReference type="Gene3D" id="3.90.950.10">
    <property type="match status" value="1"/>
</dbReference>
<keyword evidence="7" id="KW-0546">Nucleotide metabolism</keyword>
<dbReference type="GO" id="GO:0046872">
    <property type="term" value="F:metal ion binding"/>
    <property type="evidence" value="ECO:0007669"/>
    <property type="project" value="UniProtKB-KW"/>
</dbReference>
<comment type="caution">
    <text evidence="13">The sequence shown here is derived from an EMBL/GenBank/DDBJ whole genome shotgun (WGS) entry which is preliminary data.</text>
</comment>
<dbReference type="EMBL" id="LKCM01000055">
    <property type="protein sequence ID" value="KPQ44789.1"/>
    <property type="molecule type" value="Genomic_DNA"/>
</dbReference>
<sequence>MPGKVIIVASLNKNKIKAVNEVFNSYQVTGVACKSGVSEQPASLDEIIKGAITRARSVFRDCEYSVGIEDGISHVPETSSGYMNFCCCAIFDGTRIYLGLGPAFEYPAECTKRVVDEGITISEAFIPLTDKPDIGYEEGIIGWLTHGKISRTEYTRHAVEMAKVQIDNKSLYSPCSY</sequence>
<dbReference type="InterPro" id="IPR050299">
    <property type="entry name" value="YjjX_NTPase"/>
</dbReference>
<dbReference type="PANTHER" id="PTHR34699">
    <property type="match status" value="1"/>
</dbReference>
<evidence type="ECO:0000256" key="3">
    <source>
        <dbReference type="ARBA" id="ARBA00022723"/>
    </source>
</evidence>
<keyword evidence="3" id="KW-0479">Metal-binding</keyword>
<comment type="cofactor">
    <cofactor evidence="1">
        <name>Mn(2+)</name>
        <dbReference type="ChEBI" id="CHEBI:29035"/>
    </cofactor>
</comment>
<dbReference type="EC" id="3.6.1.73" evidence="9"/>
<dbReference type="AlphaFoldDB" id="A0A0P8AJD3"/>
<reference evidence="13 14" key="1">
    <citation type="submission" date="2015-09" db="EMBL/GenBank/DDBJ databases">
        <title>A metagenomics-based metabolic model of nitrate-dependent anaerobic oxidation of methane by Methanoperedens-like archaea.</title>
        <authorList>
            <person name="Arshad A."/>
            <person name="Speth D.R."/>
            <person name="De Graaf R.M."/>
            <person name="Op Den Camp H.J."/>
            <person name="Jetten M.S."/>
            <person name="Welte C.U."/>
        </authorList>
    </citation>
    <scope>NUCLEOTIDE SEQUENCE [LARGE SCALE GENOMIC DNA]</scope>
</reference>
<dbReference type="Pfam" id="PF01931">
    <property type="entry name" value="NTPase_I-T"/>
    <property type="match status" value="1"/>
</dbReference>
<keyword evidence="4" id="KW-0547">Nucleotide-binding</keyword>
<keyword evidence="8" id="KW-0464">Manganese</keyword>
<dbReference type="Proteomes" id="UP000050360">
    <property type="component" value="Unassembled WGS sequence"/>
</dbReference>
<evidence type="ECO:0000256" key="9">
    <source>
        <dbReference type="ARBA" id="ARBA00038901"/>
    </source>
</evidence>
<dbReference type="InterPro" id="IPR002786">
    <property type="entry name" value="Non_canon_purine_NTPase"/>
</dbReference>
<dbReference type="InterPro" id="IPR029001">
    <property type="entry name" value="ITPase-like_fam"/>
</dbReference>
<gene>
    <name evidence="13" type="ORF">MPEBLZ_00611</name>
</gene>
<dbReference type="InterPro" id="IPR026533">
    <property type="entry name" value="NTPase/PRRC1"/>
</dbReference>
<evidence type="ECO:0000256" key="7">
    <source>
        <dbReference type="ARBA" id="ARBA00023080"/>
    </source>
</evidence>
<keyword evidence="6" id="KW-0460">Magnesium</keyword>
<evidence type="ECO:0000256" key="6">
    <source>
        <dbReference type="ARBA" id="ARBA00022842"/>
    </source>
</evidence>
<dbReference type="NCBIfam" id="TIGR00258">
    <property type="entry name" value="inosine/xanthosine triphosphatase"/>
    <property type="match status" value="1"/>
</dbReference>
<comment type="catalytic activity">
    <reaction evidence="10">
        <text>ITP + H2O = IDP + phosphate + H(+)</text>
        <dbReference type="Rhea" id="RHEA:28330"/>
        <dbReference type="ChEBI" id="CHEBI:15377"/>
        <dbReference type="ChEBI" id="CHEBI:15378"/>
        <dbReference type="ChEBI" id="CHEBI:43474"/>
        <dbReference type="ChEBI" id="CHEBI:58280"/>
        <dbReference type="ChEBI" id="CHEBI:61402"/>
        <dbReference type="EC" id="3.6.1.73"/>
    </reaction>
</comment>
<evidence type="ECO:0000256" key="10">
    <source>
        <dbReference type="ARBA" id="ARBA00048174"/>
    </source>
</evidence>
<keyword evidence="5" id="KW-0378">Hydrolase</keyword>
<comment type="cofactor">
    <cofactor evidence="2">
        <name>Mg(2+)</name>
        <dbReference type="ChEBI" id="CHEBI:18420"/>
    </cofactor>
</comment>
<dbReference type="PROSITE" id="PS51257">
    <property type="entry name" value="PROKAR_LIPOPROTEIN"/>
    <property type="match status" value="1"/>
</dbReference>
<evidence type="ECO:0000313" key="14">
    <source>
        <dbReference type="Proteomes" id="UP000050360"/>
    </source>
</evidence>
<accession>A0A0P8AJD3</accession>
<organism evidence="13 14">
    <name type="scientific">Candidatus Methanoperedens nitratireducens</name>
    <dbReference type="NCBI Taxonomy" id="1392998"/>
    <lineage>
        <taxon>Archaea</taxon>
        <taxon>Methanobacteriati</taxon>
        <taxon>Methanobacteriota</taxon>
        <taxon>Stenosarchaea group</taxon>
        <taxon>Methanomicrobia</taxon>
        <taxon>Methanosarcinales</taxon>
        <taxon>ANME-2 cluster</taxon>
        <taxon>Candidatus Methanoperedentaceae</taxon>
        <taxon>Candidatus Methanoperedens</taxon>
    </lineage>
</organism>
<dbReference type="GO" id="GO:0009117">
    <property type="term" value="P:nucleotide metabolic process"/>
    <property type="evidence" value="ECO:0007669"/>
    <property type="project" value="UniProtKB-KW"/>
</dbReference>
<evidence type="ECO:0000256" key="8">
    <source>
        <dbReference type="ARBA" id="ARBA00023211"/>
    </source>
</evidence>
<proteinExistence type="predicted"/>
<name>A0A0P8AJD3_9EURY</name>
<evidence type="ECO:0000256" key="4">
    <source>
        <dbReference type="ARBA" id="ARBA00022741"/>
    </source>
</evidence>
<evidence type="ECO:0000259" key="12">
    <source>
        <dbReference type="Pfam" id="PF01931"/>
    </source>
</evidence>
<dbReference type="SUPFAM" id="SSF52972">
    <property type="entry name" value="ITPase-like"/>
    <property type="match status" value="1"/>
</dbReference>
<evidence type="ECO:0000256" key="5">
    <source>
        <dbReference type="ARBA" id="ARBA00022801"/>
    </source>
</evidence>